<dbReference type="InterPro" id="IPR018044">
    <property type="entry name" value="Peptidase_S11"/>
</dbReference>
<dbReference type="EMBL" id="VYWW01000027">
    <property type="protein sequence ID" value="KAA9321588.1"/>
    <property type="molecule type" value="Genomic_DNA"/>
</dbReference>
<keyword evidence="16" id="KW-1185">Reference proteome</keyword>
<evidence type="ECO:0000256" key="8">
    <source>
        <dbReference type="PIRSR" id="PIRSR618044-1"/>
    </source>
</evidence>
<keyword evidence="13" id="KW-0645">Protease</keyword>
<dbReference type="InterPro" id="IPR012338">
    <property type="entry name" value="Beta-lactam/transpept-like"/>
</dbReference>
<dbReference type="PANTHER" id="PTHR21581">
    <property type="entry name" value="D-ALANYL-D-ALANINE CARBOXYPEPTIDASE"/>
    <property type="match status" value="1"/>
</dbReference>
<reference evidence="13 15" key="1">
    <citation type="submission" date="2019-09" db="EMBL/GenBank/DDBJ databases">
        <title>Draft genome sequence assemblies of isolates from the urinary tract.</title>
        <authorList>
            <person name="Mores C.R."/>
            <person name="Putonti C."/>
            <person name="Wolfe A.J."/>
        </authorList>
    </citation>
    <scope>NUCLEOTIDE SEQUENCE [LARGE SCALE GENOMIC DNA]</scope>
    <source>
        <strain evidence="13 15">UMB246</strain>
    </source>
</reference>
<sequence length="422" mass="46532">MKRFFKTIICLLSFLLISSLALTGGTVFASTSINNVNANEAKLNVKAAITIDQKTGEVLYAKNAAKALPIASMSKLITIYLTLQAIKNGKLSWNQKLTPTKNIVKLSNNSDYSNVPLQEKHQYTVKQLYEASLIESANGAVMMLAQAVYGSQENAVNQMRTLLKKWQINGAQIYTTCGLKNGEVGSDAYPGAGKNVENEVPAVGVAKIVDHLLTDYPEVLSTSKLAELDFKDGSTVTKMKNWNWMLKGLSQYDSEYPLDGLKTGTSEKAGACFAGTLKYKGRRLITIVMGAKHVDGTDPSRFVQTKKMLDYVYSNYQLYIYKKGTQLANLKGVKVADGNQKISNLVVKKDSGIWQKTSSTGKLTFSKSEIEAPIKKGQLAGYYLFTNNPSIYSSKGTKLAATVRENIDQANIFVRIWHLFFK</sequence>
<keyword evidence="5" id="KW-0133">Cell shape</keyword>
<dbReference type="PANTHER" id="PTHR21581:SF11">
    <property type="entry name" value="D-ALANYL-D-ALANINE CARBOXYPEPTIDASE DACA"/>
    <property type="match status" value="1"/>
</dbReference>
<evidence type="ECO:0000256" key="10">
    <source>
        <dbReference type="RuleBase" id="RU004016"/>
    </source>
</evidence>
<protein>
    <submittedName>
        <fullName evidence="13">D-alanyl-D-alanine carboxypeptidase</fullName>
    </submittedName>
    <submittedName>
        <fullName evidence="14">Serine hydrolase</fullName>
    </submittedName>
</protein>
<dbReference type="InterPro" id="IPR015956">
    <property type="entry name" value="Peniciliin-bd_prot_C_sf"/>
</dbReference>
<feature type="active site" description="Proton acceptor" evidence="8">
    <location>
        <position position="75"/>
    </location>
</feature>
<evidence type="ECO:0000256" key="2">
    <source>
        <dbReference type="ARBA" id="ARBA00007164"/>
    </source>
</evidence>
<comment type="similarity">
    <text evidence="2 10">Belongs to the peptidase S11 family.</text>
</comment>
<comment type="caution">
    <text evidence="13">The sequence shown here is derived from an EMBL/GenBank/DDBJ whole genome shotgun (WGS) entry which is preliminary data.</text>
</comment>
<feature type="chain" id="PRO_5024272240" evidence="11">
    <location>
        <begin position="30"/>
        <end position="422"/>
    </location>
</feature>
<evidence type="ECO:0000313" key="14">
    <source>
        <dbReference type="EMBL" id="MEL0565149.1"/>
    </source>
</evidence>
<dbReference type="InterPro" id="IPR037167">
    <property type="entry name" value="Peptidase_S11_C_sf"/>
</dbReference>
<evidence type="ECO:0000313" key="13">
    <source>
        <dbReference type="EMBL" id="KAA9321588.1"/>
    </source>
</evidence>
<dbReference type="Pfam" id="PF00768">
    <property type="entry name" value="Peptidase_S11"/>
    <property type="match status" value="1"/>
</dbReference>
<dbReference type="Gene3D" id="2.60.410.10">
    <property type="entry name" value="D-Ala-D-Ala carboxypeptidase, C-terminal domain"/>
    <property type="match status" value="1"/>
</dbReference>
<evidence type="ECO:0000256" key="6">
    <source>
        <dbReference type="ARBA" id="ARBA00022984"/>
    </source>
</evidence>
<evidence type="ECO:0000256" key="3">
    <source>
        <dbReference type="ARBA" id="ARBA00022729"/>
    </source>
</evidence>
<accession>A0A5N1I8J1</accession>
<comment type="function">
    <text evidence="1">Removes C-terminal D-alanyl residues from sugar-peptide cell wall precursors.</text>
</comment>
<keyword evidence="3 11" id="KW-0732">Signal</keyword>
<name>A0A5N1I8J1_LACJE</name>
<feature type="signal peptide" evidence="11">
    <location>
        <begin position="1"/>
        <end position="29"/>
    </location>
</feature>
<keyword evidence="7" id="KW-0961">Cell wall biogenesis/degradation</keyword>
<dbReference type="GO" id="GO:0071555">
    <property type="term" value="P:cell wall organization"/>
    <property type="evidence" value="ECO:0007669"/>
    <property type="project" value="UniProtKB-KW"/>
</dbReference>
<dbReference type="GO" id="GO:0008360">
    <property type="term" value="P:regulation of cell shape"/>
    <property type="evidence" value="ECO:0007669"/>
    <property type="project" value="UniProtKB-KW"/>
</dbReference>
<gene>
    <name evidence="14" type="ORF">AAC431_04320</name>
    <name evidence="13" type="ORF">F6H94_06320</name>
</gene>
<dbReference type="OrthoDB" id="9791132at2"/>
<keyword evidence="4 14" id="KW-0378">Hydrolase</keyword>
<feature type="domain" description="Peptidase S11 D-alanyl-D-alanine carboxypeptidase A N-terminal" evidence="12">
    <location>
        <begin position="37"/>
        <end position="292"/>
    </location>
</feature>
<dbReference type="Proteomes" id="UP001385848">
    <property type="component" value="Unassembled WGS sequence"/>
</dbReference>
<dbReference type="KEGG" id="lje:BUE77_06745"/>
<dbReference type="RefSeq" id="WP_006585743.1">
    <property type="nucleotide sequence ID" value="NZ_CATOUV010000001.1"/>
</dbReference>
<keyword evidence="6" id="KW-0573">Peptidoglycan synthesis</keyword>
<evidence type="ECO:0000256" key="11">
    <source>
        <dbReference type="SAM" id="SignalP"/>
    </source>
</evidence>
<keyword evidence="13" id="KW-0121">Carboxypeptidase</keyword>
<dbReference type="Proteomes" id="UP000327236">
    <property type="component" value="Unassembled WGS sequence"/>
</dbReference>
<dbReference type="Gene3D" id="3.40.710.10">
    <property type="entry name" value="DD-peptidase/beta-lactamase superfamily"/>
    <property type="match status" value="1"/>
</dbReference>
<evidence type="ECO:0000259" key="12">
    <source>
        <dbReference type="Pfam" id="PF00768"/>
    </source>
</evidence>
<evidence type="ECO:0000313" key="16">
    <source>
        <dbReference type="Proteomes" id="UP001385848"/>
    </source>
</evidence>
<dbReference type="InterPro" id="IPR001967">
    <property type="entry name" value="Peptidase_S11_N"/>
</dbReference>
<reference evidence="14 16" key="2">
    <citation type="submission" date="2024-04" db="EMBL/GenBank/DDBJ databases">
        <title>Three lactobacilli isolated from voided urine samples from females with type 2 diabetes.</title>
        <authorList>
            <person name="Kula A."/>
            <person name="Stegman N."/>
            <person name="Putonti C."/>
        </authorList>
    </citation>
    <scope>NUCLEOTIDE SEQUENCE [LARGE SCALE GENOMIC DNA]</scope>
    <source>
        <strain evidence="14 16">1855</strain>
    </source>
</reference>
<feature type="active site" description="Acyl-ester intermediate" evidence="8">
    <location>
        <position position="72"/>
    </location>
</feature>
<evidence type="ECO:0000256" key="9">
    <source>
        <dbReference type="PIRSR" id="PIRSR618044-2"/>
    </source>
</evidence>
<evidence type="ECO:0000313" key="15">
    <source>
        <dbReference type="Proteomes" id="UP000327236"/>
    </source>
</evidence>
<dbReference type="GO" id="GO:0006508">
    <property type="term" value="P:proteolysis"/>
    <property type="evidence" value="ECO:0007669"/>
    <property type="project" value="InterPro"/>
</dbReference>
<dbReference type="PRINTS" id="PR00725">
    <property type="entry name" value="DADACBPTASE1"/>
</dbReference>
<dbReference type="EMBL" id="JBBVUL010000006">
    <property type="protein sequence ID" value="MEL0565149.1"/>
    <property type="molecule type" value="Genomic_DNA"/>
</dbReference>
<dbReference type="SUPFAM" id="SSF69189">
    <property type="entry name" value="Penicillin-binding protein associated domain"/>
    <property type="match status" value="1"/>
</dbReference>
<dbReference type="AlphaFoldDB" id="A0A5N1I8J1"/>
<dbReference type="SUPFAM" id="SSF56601">
    <property type="entry name" value="beta-lactamase/transpeptidase-like"/>
    <property type="match status" value="1"/>
</dbReference>
<evidence type="ECO:0000256" key="4">
    <source>
        <dbReference type="ARBA" id="ARBA00022801"/>
    </source>
</evidence>
<dbReference type="GO" id="GO:0009252">
    <property type="term" value="P:peptidoglycan biosynthetic process"/>
    <property type="evidence" value="ECO:0007669"/>
    <property type="project" value="UniProtKB-KW"/>
</dbReference>
<dbReference type="GO" id="GO:0009002">
    <property type="term" value="F:serine-type D-Ala-D-Ala carboxypeptidase activity"/>
    <property type="evidence" value="ECO:0007669"/>
    <property type="project" value="InterPro"/>
</dbReference>
<feature type="binding site" evidence="9">
    <location>
        <position position="262"/>
    </location>
    <ligand>
        <name>substrate</name>
    </ligand>
</feature>
<proteinExistence type="inferred from homology"/>
<evidence type="ECO:0000256" key="1">
    <source>
        <dbReference type="ARBA" id="ARBA00003217"/>
    </source>
</evidence>
<organism evidence="13 15">
    <name type="scientific">Lactobacillus jensenii</name>
    <dbReference type="NCBI Taxonomy" id="109790"/>
    <lineage>
        <taxon>Bacteria</taxon>
        <taxon>Bacillati</taxon>
        <taxon>Bacillota</taxon>
        <taxon>Bacilli</taxon>
        <taxon>Lactobacillales</taxon>
        <taxon>Lactobacillaceae</taxon>
        <taxon>Lactobacillus</taxon>
    </lineage>
</organism>
<evidence type="ECO:0000256" key="7">
    <source>
        <dbReference type="ARBA" id="ARBA00023316"/>
    </source>
</evidence>
<feature type="active site" evidence="8">
    <location>
        <position position="136"/>
    </location>
</feature>
<evidence type="ECO:0000256" key="5">
    <source>
        <dbReference type="ARBA" id="ARBA00022960"/>
    </source>
</evidence>
<dbReference type="GeneID" id="31743412"/>